<evidence type="ECO:0000313" key="3">
    <source>
        <dbReference type="Proteomes" id="UP001589667"/>
    </source>
</evidence>
<evidence type="ECO:0000313" key="2">
    <source>
        <dbReference type="EMBL" id="MFB9642730.1"/>
    </source>
</evidence>
<organism evidence="2 3">
    <name type="scientific">Agromyces lapidis</name>
    <dbReference type="NCBI Taxonomy" id="279574"/>
    <lineage>
        <taxon>Bacteria</taxon>
        <taxon>Bacillati</taxon>
        <taxon>Actinomycetota</taxon>
        <taxon>Actinomycetes</taxon>
        <taxon>Micrococcales</taxon>
        <taxon>Microbacteriaceae</taxon>
        <taxon>Agromyces</taxon>
    </lineage>
</organism>
<dbReference type="Pfam" id="PF17963">
    <property type="entry name" value="Big_9"/>
    <property type="match status" value="5"/>
</dbReference>
<dbReference type="RefSeq" id="WP_157422567.1">
    <property type="nucleotide sequence ID" value="NZ_BAAANI010000002.1"/>
</dbReference>
<name>A0ABV5SQX7_9MICO</name>
<dbReference type="Gene3D" id="2.60.40.10">
    <property type="entry name" value="Immunoglobulins"/>
    <property type="match status" value="1"/>
</dbReference>
<dbReference type="SUPFAM" id="SSF50969">
    <property type="entry name" value="YVTN repeat-like/Quinoprotein amine dehydrogenase"/>
    <property type="match status" value="1"/>
</dbReference>
<dbReference type="EMBL" id="JBHMBL010000002">
    <property type="protein sequence ID" value="MFB9642730.1"/>
    <property type="molecule type" value="Genomic_DNA"/>
</dbReference>
<feature type="transmembrane region" description="Helical" evidence="1">
    <location>
        <begin position="12"/>
        <end position="31"/>
    </location>
</feature>
<dbReference type="SUPFAM" id="SSF49265">
    <property type="entry name" value="Fibronectin type III"/>
    <property type="match status" value="2"/>
</dbReference>
<comment type="caution">
    <text evidence="2">The sequence shown here is derived from an EMBL/GenBank/DDBJ whole genome shotgun (WGS) entry which is preliminary data.</text>
</comment>
<evidence type="ECO:0000256" key="1">
    <source>
        <dbReference type="SAM" id="Phobius"/>
    </source>
</evidence>
<gene>
    <name evidence="2" type="ORF">ACFFQV_10565</name>
</gene>
<dbReference type="InterPro" id="IPR011044">
    <property type="entry name" value="Quino_amine_DH_bsu"/>
</dbReference>
<sequence>MRLAIPRRHRSAVITGVAVAAVVGLVGTIAVTSGGYASQRVDLGDAAVWVANEGAQSVGRASTAALELNSVVETGGRATIVQRGSTVLVLDVDRSSVGIVDAATSELTQPVAVPPEVTTLALAGSQVVLAADGDVWRTPLAEFAEFDAGTDAALSFGADAVISVDPAGLMFAVTPSTGEVVEVDAAGGATVSSEWRIERSTDHEVQITSAGGRWAVLDVETGMLALDGRRIDLSREIGSGGEVRLQAASSTAGEIWISTDRALLAVDSDTGAVRRASAERSGSPVAPVVVGGCVHAAWSGDGAWRSCDGAPGELFPLEGATGDDLDYLANGTALVLNDRGNGRTWAASREYQRIDNWRELLEVELDDQQLERNDPEDRPTIEKRSVDPVAEDDVFGARPGRSTLLPVLLNDYDANGDVLMIEQPEEQLPEWATLDLVSENQQLQLTLAAEATGVLRFSYRIGDGRGGSATADVEVTVRGIDENTAPEQRRPIQADVAVDGRLTTPVLGDWVDPDGDPVFLAESSVDAPDRVSWSAEGAVVFHEATGSTGERVVALVVSDGRAEASGTLEVTVHPAGEVPIVAEPFVALATAGEEIRIDPLRHVHGGTGQVALTAVPAKPEVEITPDYDGGTFRFSSTAVGTHHLEYTVSDGGAPVTGVVRVDVQPPPDRDPTPITVPHTAFLRVGDPADVDVLATDIDPTGGVLVITDAARDLEGVQIEIIEHRLLRVTLTGPLGSGSTSFAYRVSNGLAEAEGEVTLVQMPEPALAQPPVAADDTVSVRTGDVIDIPVLENDEHPDGIPLLLSPELASPPEDGLLFVSGDRLRYFAPETPGTYTATYRVEDERGQFANAAVSISVRESDPETNAVPVPEAVDARVIAGATVRIRIPLGGIDPDGDSVQLLGQQSNTELGTVEASGPDWLDYRAADYSAGTDTFAYAVIDALGARAEGTVRIGIAPRNERPAAPVAVEDVITVRPERTITVPVLDNDFDPAGGALEIVGVDPQGAGAARVVGDRVEVDVPAEEDEFGFSYIIENETLGRSSSFLTVIASEDAPLARPEASDTVLTLTDIVDAESVVVPVLRGVFLADGDERRLGVDLVDGYRRGAEVLDDGSIRVAVEDRRRIIPFVVSHPEDPEITAYAFVWVPGRDDALPQLRADAPDVEVRSGEAIELELADFVIAASGHPVRIADEASVLASHSDGSSLVVDRDTLRFRSEPGYSGPASISFTATDGESADDPDGRTGTVVIPIDVTSNEDEPPAFIGGVIDFEPGERKTIDLGRLTRSPGSTEPDDLDYEVLPPQAEGFDVELDGTDLTITARSETEFGTESFITIGVSDDTGEGSGGRIVLQVVPSTQPVARPADDTAIAARGRTTSIDVLANDEATNPFPDVPLRVVAVELGDLPAGVTISPSEDRSTLTVAVSQTAAAINTTIRYQVEDATGEPSRRAWAAVTVSVQDRPEPVVSPLLSGFGDGTLDIAFGAGAFNNSPISGYELVQIDPTSRDVLGRTVCETTSCTIATPGNGQANAVIVEIRARNGIGFSDPVTVPGTVWSDVVPPPADGLRALPRDGRLRLEWSPVSAGSGSPVGSYVVTVAGVATEVSAASACTASLCSVDSQSIPNGSRVPVAVSARNQAYPALATWTEATTAGTPFGAPIAGGIDVVGDAVAGTVTVTWAPFSGNGDAIAGYFVQRLVAGETAVPGGAQACSVTTPAPGSVVPPSTGGTVAETIGVGPDTSSVRFTGTATESTRYSFIVWGYNRAGCAHTGVAGTVVRPAPGGVGGVDSRMGWNGAETWDRYIDGVDSDASRLEIVAVDENGIQLPGSTREFRGSGWLRDLLNGRFDFGETGRFQVRGCSAWGSCGPWSDVLPAGSSPSLTFALPSRLWDDRAAAWSWTSPPDNSGLPATFSCGIEGDRGRRAQTPTSCQIAGVSAGDRVWLDVEVAGVTARYVATSKEPS</sequence>
<keyword evidence="1" id="KW-0812">Transmembrane</keyword>
<proteinExistence type="predicted"/>
<keyword evidence="1" id="KW-1133">Transmembrane helix</keyword>
<dbReference type="Proteomes" id="UP001589667">
    <property type="component" value="Unassembled WGS sequence"/>
</dbReference>
<keyword evidence="3" id="KW-1185">Reference proteome</keyword>
<keyword evidence="1" id="KW-0472">Membrane</keyword>
<dbReference type="InterPro" id="IPR036116">
    <property type="entry name" value="FN3_sf"/>
</dbReference>
<reference evidence="2 3" key="1">
    <citation type="submission" date="2024-09" db="EMBL/GenBank/DDBJ databases">
        <authorList>
            <person name="Sun Q."/>
            <person name="Mori K."/>
        </authorList>
    </citation>
    <scope>NUCLEOTIDE SEQUENCE [LARGE SCALE GENOMIC DNA]</scope>
    <source>
        <strain evidence="2 3">JCM 14321</strain>
    </source>
</reference>
<accession>A0ABV5SQX7</accession>
<protein>
    <submittedName>
        <fullName evidence="2">Ig-like domain-containing protein</fullName>
    </submittedName>
</protein>
<dbReference type="InterPro" id="IPR013783">
    <property type="entry name" value="Ig-like_fold"/>
</dbReference>